<feature type="non-terminal residue" evidence="1">
    <location>
        <position position="1"/>
    </location>
</feature>
<dbReference type="EMBL" id="CAJVPT010031373">
    <property type="protein sequence ID" value="CAG8697403.1"/>
    <property type="molecule type" value="Genomic_DNA"/>
</dbReference>
<proteinExistence type="predicted"/>
<evidence type="ECO:0000313" key="1">
    <source>
        <dbReference type="EMBL" id="CAG8697403.1"/>
    </source>
</evidence>
<dbReference type="Proteomes" id="UP000789525">
    <property type="component" value="Unassembled WGS sequence"/>
</dbReference>
<gene>
    <name evidence="1" type="ORF">ACOLOM_LOCUS10083</name>
</gene>
<accession>A0ACA9P8P8</accession>
<protein>
    <submittedName>
        <fullName evidence="1">9223_t:CDS:1</fullName>
    </submittedName>
</protein>
<evidence type="ECO:0000313" key="2">
    <source>
        <dbReference type="Proteomes" id="UP000789525"/>
    </source>
</evidence>
<organism evidence="1 2">
    <name type="scientific">Acaulospora colombiana</name>
    <dbReference type="NCBI Taxonomy" id="27376"/>
    <lineage>
        <taxon>Eukaryota</taxon>
        <taxon>Fungi</taxon>
        <taxon>Fungi incertae sedis</taxon>
        <taxon>Mucoromycota</taxon>
        <taxon>Glomeromycotina</taxon>
        <taxon>Glomeromycetes</taxon>
        <taxon>Diversisporales</taxon>
        <taxon>Acaulosporaceae</taxon>
        <taxon>Acaulospora</taxon>
    </lineage>
</organism>
<reference evidence="1" key="1">
    <citation type="submission" date="2021-06" db="EMBL/GenBank/DDBJ databases">
        <authorList>
            <person name="Kallberg Y."/>
            <person name="Tangrot J."/>
            <person name="Rosling A."/>
        </authorList>
    </citation>
    <scope>NUCLEOTIDE SEQUENCE</scope>
    <source>
        <strain evidence="1">CL356</strain>
    </source>
</reference>
<name>A0ACA9P8P8_9GLOM</name>
<sequence length="75" mass="8241">PHPDILPRIWWCATGPLAFLPIHAAGIYDPGSVDSQISDYVISSYTPTLSALLESTHRIMDSSFKLSSVIYPNLP</sequence>
<keyword evidence="2" id="KW-1185">Reference proteome</keyword>
<feature type="non-terminal residue" evidence="1">
    <location>
        <position position="75"/>
    </location>
</feature>
<comment type="caution">
    <text evidence="1">The sequence shown here is derived from an EMBL/GenBank/DDBJ whole genome shotgun (WGS) entry which is preliminary data.</text>
</comment>